<dbReference type="InterPro" id="IPR025669">
    <property type="entry name" value="AAA_dom"/>
</dbReference>
<evidence type="ECO:0000256" key="1">
    <source>
        <dbReference type="ARBA" id="ARBA00060876"/>
    </source>
</evidence>
<dbReference type="KEGG" id="mbah:HYN46_08095"/>
<protein>
    <submittedName>
        <fullName evidence="3">ParA family protein</fullName>
    </submittedName>
</protein>
<proteinExistence type="predicted"/>
<dbReference type="SUPFAM" id="SSF52540">
    <property type="entry name" value="P-loop containing nucleoside triphosphate hydrolases"/>
    <property type="match status" value="1"/>
</dbReference>
<evidence type="ECO:0000313" key="3">
    <source>
        <dbReference type="EMBL" id="AXI02799.1"/>
    </source>
</evidence>
<dbReference type="Gene3D" id="3.40.50.300">
    <property type="entry name" value="P-loop containing nucleotide triphosphate hydrolases"/>
    <property type="match status" value="1"/>
</dbReference>
<dbReference type="PANTHER" id="PTHR13696">
    <property type="entry name" value="P-LOOP CONTAINING NUCLEOSIDE TRIPHOSPHATE HYDROLASE"/>
    <property type="match status" value="1"/>
</dbReference>
<dbReference type="Proteomes" id="UP000253940">
    <property type="component" value="Chromosome"/>
</dbReference>
<accession>A0A345P690</accession>
<dbReference type="InterPro" id="IPR050678">
    <property type="entry name" value="DNA_Partitioning_ATPase"/>
</dbReference>
<dbReference type="RefSeq" id="WP_114898909.1">
    <property type="nucleotide sequence ID" value="NZ_CP031222.1"/>
</dbReference>
<sequence length="268" mass="29196">MTDISPRKRPEIWAVANQKGGVGKTTTAVNLAASLGVLKKRVLLIDLDPQGNATMGSGLQKTELPYSVTDVLLEVAPIEAVIQPTQVGYRLMGSNRDLAGVEISLFERTEREFILKTALAKVEDQYDFILIDCAPSLNLLTINALSAATGVIIPMQCEYYALEGLADLSATIDRIRDALNPELKIRGVLRTMFDPRNTLANDVSQELSVHFGNLMLETIIPRNVRLAEAPAHGMPVMFYEKGSRGALSYLSAAAELVRTGKLKKGKSL</sequence>
<evidence type="ECO:0000313" key="4">
    <source>
        <dbReference type="Proteomes" id="UP000253940"/>
    </source>
</evidence>
<dbReference type="FunFam" id="3.40.50.300:FF:000285">
    <property type="entry name" value="Sporulation initiation inhibitor Soj"/>
    <property type="match status" value="1"/>
</dbReference>
<dbReference type="InterPro" id="IPR027417">
    <property type="entry name" value="P-loop_NTPase"/>
</dbReference>
<name>A0A345P690_9GAMM</name>
<feature type="domain" description="AAA" evidence="2">
    <location>
        <begin position="12"/>
        <end position="185"/>
    </location>
</feature>
<dbReference type="PIRSF" id="PIRSF009320">
    <property type="entry name" value="Nuc_binding_HP_1000"/>
    <property type="match status" value="1"/>
</dbReference>
<gene>
    <name evidence="3" type="ORF">HYN46_08095</name>
</gene>
<comment type="similarity">
    <text evidence="1">To B.subtilis soj.</text>
</comment>
<keyword evidence="4" id="KW-1185">Reference proteome</keyword>
<dbReference type="PANTHER" id="PTHR13696:SF52">
    <property type="entry name" value="PARA FAMILY PROTEIN CT_582"/>
    <property type="match status" value="1"/>
</dbReference>
<evidence type="ECO:0000259" key="2">
    <source>
        <dbReference type="Pfam" id="PF13614"/>
    </source>
</evidence>
<dbReference type="Pfam" id="PF13614">
    <property type="entry name" value="AAA_31"/>
    <property type="match status" value="1"/>
</dbReference>
<reference evidence="3 4" key="1">
    <citation type="submission" date="2018-07" db="EMBL/GenBank/DDBJ databases">
        <title>Genome sequencing of Moraxellaceae gen. HYN0046.</title>
        <authorList>
            <person name="Kim M."/>
            <person name="Yi H."/>
        </authorList>
    </citation>
    <scope>NUCLEOTIDE SEQUENCE [LARGE SCALE GENOMIC DNA]</scope>
    <source>
        <strain evidence="3 4">HYN0046</strain>
    </source>
</reference>
<organism evidence="3 4">
    <name type="scientific">Aquirhabdus parva</name>
    <dbReference type="NCBI Taxonomy" id="2283318"/>
    <lineage>
        <taxon>Bacteria</taxon>
        <taxon>Pseudomonadati</taxon>
        <taxon>Pseudomonadota</taxon>
        <taxon>Gammaproteobacteria</taxon>
        <taxon>Moraxellales</taxon>
        <taxon>Moraxellaceae</taxon>
        <taxon>Aquirhabdus</taxon>
    </lineage>
</organism>
<dbReference type="OrthoDB" id="9815116at2"/>
<dbReference type="EMBL" id="CP031222">
    <property type="protein sequence ID" value="AXI02799.1"/>
    <property type="molecule type" value="Genomic_DNA"/>
</dbReference>
<dbReference type="AlphaFoldDB" id="A0A345P690"/>
<dbReference type="CDD" id="cd02042">
    <property type="entry name" value="ParAB_family"/>
    <property type="match status" value="1"/>
</dbReference>